<dbReference type="KEGG" id="dej:AWY79_01905"/>
<dbReference type="InterPro" id="IPR036188">
    <property type="entry name" value="FAD/NAD-bd_sf"/>
</dbReference>
<dbReference type="Gene3D" id="3.30.9.10">
    <property type="entry name" value="D-Amino Acid Oxidase, subunit A, domain 2"/>
    <property type="match status" value="1"/>
</dbReference>
<evidence type="ECO:0000313" key="4">
    <source>
        <dbReference type="Proteomes" id="UP000055611"/>
    </source>
</evidence>
<keyword evidence="4" id="KW-1185">Reference proteome</keyword>
<dbReference type="Pfam" id="PF01266">
    <property type="entry name" value="DAO"/>
    <property type="match status" value="1"/>
</dbReference>
<proteinExistence type="predicted"/>
<feature type="domain" description="FAD dependent oxidoreductase" evidence="1">
    <location>
        <begin position="37"/>
        <end position="395"/>
    </location>
</feature>
<evidence type="ECO:0000313" key="5">
    <source>
        <dbReference type="Proteomes" id="UP000295506"/>
    </source>
</evidence>
<dbReference type="PANTHER" id="PTHR13847">
    <property type="entry name" value="SARCOSINE DEHYDROGENASE-RELATED"/>
    <property type="match status" value="1"/>
</dbReference>
<protein>
    <submittedName>
        <fullName evidence="2">FAD-dependent oxidoreductase</fullName>
    </submittedName>
    <submittedName>
        <fullName evidence="3">Glycine/D-amino acid oxidase-like deaminating enzyme</fullName>
    </submittedName>
</protein>
<dbReference type="SUPFAM" id="SSF51905">
    <property type="entry name" value="FAD/NAD(P)-binding domain"/>
    <property type="match status" value="1"/>
</dbReference>
<sequence length="441" mass="49914">MKDVKIYPTTTGQSWVEMSDYKFHRFNDLSEIRDEYDYVVVGAGYGGQAAARHLAELHPDARIAVFEAIKIGDNDSGKNAGFIIDVPHDFGDQGASSFEENQKYFQLNTFIIKWMEDTIKDNGIDDVDWDHCGKYLCCAEEKSFKLIDHEVDELKRMNCSYEVVEGEELFRRTGTRYYKKALYTPGSVLINPADVLRAMFSAMPDSVDVFEECPVMRIDEGSPTSVILRSGKRVKCKFVLVTGGPFIPQFGIGNKVFCPVLSYGAFTRRFTDDEMRHFAGVKPWGCTAGHPAGTTVRFTRDNRIFVRNGFSFATNLTTSHQRIQRAIPKLRRAYENRFPELKHVNFEFVYGGMINMTMNFRPLMLQQNSTVFASASGEGAGVAKTSLCGYYLAEWVSGMNSDNLAFLQKISTPKKLPPEPFLTMGAEARLFFEEFCAKKEI</sequence>
<evidence type="ECO:0000313" key="2">
    <source>
        <dbReference type="EMBL" id="AMK09955.1"/>
    </source>
</evidence>
<dbReference type="InterPro" id="IPR006076">
    <property type="entry name" value="FAD-dep_OxRdtase"/>
</dbReference>
<dbReference type="PANTHER" id="PTHR13847:SF281">
    <property type="entry name" value="FAD DEPENDENT OXIDOREDUCTASE DOMAIN-CONTAINING PROTEIN"/>
    <property type="match status" value="1"/>
</dbReference>
<accession>A0A126QKN9</accession>
<dbReference type="Gene3D" id="3.50.50.60">
    <property type="entry name" value="FAD/NAD(P)-binding domain"/>
    <property type="match status" value="1"/>
</dbReference>
<dbReference type="RefSeq" id="WP_066799577.1">
    <property type="nucleotide sequence ID" value="NZ_CAUVXY020000013.1"/>
</dbReference>
<evidence type="ECO:0000313" key="3">
    <source>
        <dbReference type="EMBL" id="TDT87363.1"/>
    </source>
</evidence>
<reference evidence="3 5" key="2">
    <citation type="submission" date="2019-03" db="EMBL/GenBank/DDBJ databases">
        <title>Genomic Encyclopedia of Type Strains, Phase IV (KMG-IV): sequencing the most valuable type-strain genomes for metagenomic binning, comparative biology and taxonomic classification.</title>
        <authorList>
            <person name="Goeker M."/>
        </authorList>
    </citation>
    <scope>NUCLEOTIDE SEQUENCE [LARGE SCALE GENOMIC DNA]</scope>
    <source>
        <strain evidence="3 5">DSM 101483</strain>
    </source>
</reference>
<evidence type="ECO:0000259" key="1">
    <source>
        <dbReference type="Pfam" id="PF01266"/>
    </source>
</evidence>
<dbReference type="AlphaFoldDB" id="A0A126QKN9"/>
<dbReference type="EMBL" id="SOBK01000008">
    <property type="protein sequence ID" value="TDT87363.1"/>
    <property type="molecule type" value="Genomic_DNA"/>
</dbReference>
<organism evidence="3 5">
    <name type="scientific">Pseudodesulfovibrio indicus</name>
    <dbReference type="NCBI Taxonomy" id="1716143"/>
    <lineage>
        <taxon>Bacteria</taxon>
        <taxon>Pseudomonadati</taxon>
        <taxon>Thermodesulfobacteriota</taxon>
        <taxon>Desulfovibrionia</taxon>
        <taxon>Desulfovibrionales</taxon>
        <taxon>Desulfovibrionaceae</taxon>
    </lineage>
</organism>
<dbReference type="OrthoDB" id="9342835at2"/>
<name>A0A126QKN9_9BACT</name>
<dbReference type="Proteomes" id="UP000295506">
    <property type="component" value="Unassembled WGS sequence"/>
</dbReference>
<dbReference type="GO" id="GO:0005737">
    <property type="term" value="C:cytoplasm"/>
    <property type="evidence" value="ECO:0007669"/>
    <property type="project" value="TreeGrafter"/>
</dbReference>
<dbReference type="EMBL" id="CP014206">
    <property type="protein sequence ID" value="AMK09955.1"/>
    <property type="molecule type" value="Genomic_DNA"/>
</dbReference>
<gene>
    <name evidence="2" type="ORF">AWY79_01905</name>
    <name evidence="3" type="ORF">EDC59_10828</name>
</gene>
<reference evidence="2 4" key="1">
    <citation type="journal article" date="2016" name="Front. Microbiol.">
        <title>Genome Sequence of the Piezophilic, Mesophilic Sulfate-Reducing Bacterium Desulfovibrio indicus J2T.</title>
        <authorList>
            <person name="Cao J."/>
            <person name="Maignien L."/>
            <person name="Shao Z."/>
            <person name="Alain K."/>
            <person name="Jebbar M."/>
        </authorList>
    </citation>
    <scope>NUCLEOTIDE SEQUENCE [LARGE SCALE GENOMIC DNA]</scope>
    <source>
        <strain evidence="2 4">J2</strain>
    </source>
</reference>
<dbReference type="Proteomes" id="UP000055611">
    <property type="component" value="Chromosome"/>
</dbReference>